<dbReference type="Gene3D" id="3.90.70.10">
    <property type="entry name" value="Cysteine proteinases"/>
    <property type="match status" value="1"/>
</dbReference>
<feature type="domain" description="Calpain catalytic" evidence="7">
    <location>
        <begin position="28"/>
        <end position="342"/>
    </location>
</feature>
<feature type="compositionally biased region" description="Basic and acidic residues" evidence="6">
    <location>
        <begin position="735"/>
        <end position="752"/>
    </location>
</feature>
<dbReference type="SMART" id="SM00230">
    <property type="entry name" value="CysPc"/>
    <property type="match status" value="1"/>
</dbReference>
<dbReference type="PANTHER" id="PTHR10183">
    <property type="entry name" value="CALPAIN"/>
    <property type="match status" value="1"/>
</dbReference>
<feature type="compositionally biased region" description="Basic and acidic residues" evidence="6">
    <location>
        <begin position="800"/>
        <end position="811"/>
    </location>
</feature>
<feature type="active site" evidence="5">
    <location>
        <position position="286"/>
    </location>
</feature>
<protein>
    <recommendedName>
        <fullName evidence="7">Calpain catalytic domain-containing protein</fullName>
    </recommendedName>
</protein>
<dbReference type="InterPro" id="IPR001300">
    <property type="entry name" value="Peptidase_C2_calpain_cat"/>
</dbReference>
<evidence type="ECO:0000256" key="2">
    <source>
        <dbReference type="ARBA" id="ARBA00022670"/>
    </source>
</evidence>
<dbReference type="Proteomes" id="UP001470230">
    <property type="component" value="Unassembled WGS sequence"/>
</dbReference>
<evidence type="ECO:0000256" key="6">
    <source>
        <dbReference type="SAM" id="MobiDB-lite"/>
    </source>
</evidence>
<accession>A0ABR2K123</accession>
<dbReference type="InterPro" id="IPR038765">
    <property type="entry name" value="Papain-like_cys_pep_sf"/>
</dbReference>
<feature type="compositionally biased region" description="Basic and acidic residues" evidence="6">
    <location>
        <begin position="625"/>
        <end position="656"/>
    </location>
</feature>
<dbReference type="EMBL" id="JAPFFF010000008">
    <property type="protein sequence ID" value="KAK8884804.1"/>
    <property type="molecule type" value="Genomic_DNA"/>
</dbReference>
<keyword evidence="4 5" id="KW-0788">Thiol protease</keyword>
<evidence type="ECO:0000256" key="5">
    <source>
        <dbReference type="PROSITE-ProRule" id="PRU00239"/>
    </source>
</evidence>
<proteinExistence type="inferred from homology"/>
<sequence>MLKTYDDFATEAQQYANIITKYQKTGEVFVDPNFHPQAPIHEYRYRFNTKAYQWKRIDEYFKAPLFKPELIDSNFIQQGELGDCYFLSALSRIARQPELVRSLFDDQVNDFLGEEENTINIKCGAVVIYFHAFGTKTPVLIDTQIPFKRGTRTPRFVHPTDLNVSPWFCLVEKAYAKLNGSYEAIDGGTFPTAIYSLFGYFPDVKWVKDLRDPKKMLKMNIFDRLMKYQRQGSVMGAAIHDRHPRYPLPPGVTADTLLDLGLVTGHSYVLMKARTEDEKNFVCLRNPWGGHEWLGDWSDTSDLWTDELKEALGMTESEDGSFWMIDKDFFYYFNKIDIARPIPPEFHTRSYCVQLTPGPHDGRLVSSREADVGNRTNFAFQITEPLRKGEKCKVYITIERRHQFVNEKTNSHIGPTNCSVLILQAHGQKLSYDVYRSTGDGQLLKFQSDLFGFTQVVKANRHIYTIFIQRNQKANYTEDCYVQVYCKYDFKLYDIDNPDLLIQESQSEGIMFDNYSVLHPDIAFPLMKMNVGGKVVNTFDKEKKTVPPPPPKEVAPEPTPGSENSDEYDEEEETINVTKEELEKAQAKAEEEAKAKAKAEEDARLAMEEVERLQKMMKEMENRIAEHEKKLKEEKEKEQVDSSKQAELEKELELEKTLLATNRQNIKKTKKNAKNLKQKAAKKREESNEADLFSDFLFQSFRPGGKPKKSNLSAKKSIKEIKIVDFGGAVEPTNVEEHSKKTDSGNKSHPIEIDGAILVSDYDDQSDKDDMLSSDSDRSPKETNKGVILTSTSSDDDDNSDKKEKSSKPLDDDQDEEPSPVEKAQAPDPNIRKKARGVKSFRPKISPV</sequence>
<keyword evidence="9" id="KW-1185">Reference proteome</keyword>
<dbReference type="SUPFAM" id="SSF54001">
    <property type="entry name" value="Cysteine proteinases"/>
    <property type="match status" value="1"/>
</dbReference>
<dbReference type="PANTHER" id="PTHR10183:SF379">
    <property type="entry name" value="CALPAIN-5"/>
    <property type="match status" value="1"/>
</dbReference>
<name>A0ABR2K123_9EUKA</name>
<gene>
    <name evidence="8" type="ORF">M9Y10_043924</name>
</gene>
<feature type="active site" evidence="5">
    <location>
        <position position="84"/>
    </location>
</feature>
<feature type="region of interest" description="Disordered" evidence="6">
    <location>
        <begin position="625"/>
        <end position="689"/>
    </location>
</feature>
<dbReference type="InterPro" id="IPR022684">
    <property type="entry name" value="Calpain_cysteine_protease"/>
</dbReference>
<keyword evidence="3 5" id="KW-0378">Hydrolase</keyword>
<comment type="caution">
    <text evidence="8">The sequence shown here is derived from an EMBL/GenBank/DDBJ whole genome shotgun (WGS) entry which is preliminary data.</text>
</comment>
<dbReference type="PROSITE" id="PS50203">
    <property type="entry name" value="CALPAIN_CAT"/>
    <property type="match status" value="1"/>
</dbReference>
<evidence type="ECO:0000256" key="1">
    <source>
        <dbReference type="ARBA" id="ARBA00007623"/>
    </source>
</evidence>
<keyword evidence="2 5" id="KW-0645">Protease</keyword>
<reference evidence="8 9" key="1">
    <citation type="submission" date="2024-04" db="EMBL/GenBank/DDBJ databases">
        <title>Tritrichomonas musculus Genome.</title>
        <authorList>
            <person name="Alves-Ferreira E."/>
            <person name="Grigg M."/>
            <person name="Lorenzi H."/>
            <person name="Galac M."/>
        </authorList>
    </citation>
    <scope>NUCLEOTIDE SEQUENCE [LARGE SCALE GENOMIC DNA]</scope>
    <source>
        <strain evidence="8 9">EAF2021</strain>
    </source>
</reference>
<feature type="region of interest" description="Disordered" evidence="6">
    <location>
        <begin position="723"/>
        <end position="848"/>
    </location>
</feature>
<organism evidence="8 9">
    <name type="scientific">Tritrichomonas musculus</name>
    <dbReference type="NCBI Taxonomy" id="1915356"/>
    <lineage>
        <taxon>Eukaryota</taxon>
        <taxon>Metamonada</taxon>
        <taxon>Parabasalia</taxon>
        <taxon>Tritrichomonadida</taxon>
        <taxon>Tritrichomonadidae</taxon>
        <taxon>Tritrichomonas</taxon>
    </lineage>
</organism>
<evidence type="ECO:0000259" key="7">
    <source>
        <dbReference type="PROSITE" id="PS50203"/>
    </source>
</evidence>
<evidence type="ECO:0000256" key="4">
    <source>
        <dbReference type="ARBA" id="ARBA00022807"/>
    </source>
</evidence>
<feature type="compositionally biased region" description="Acidic residues" evidence="6">
    <location>
        <begin position="564"/>
        <end position="574"/>
    </location>
</feature>
<feature type="compositionally biased region" description="Basic and acidic residues" evidence="6">
    <location>
        <begin position="768"/>
        <end position="784"/>
    </location>
</feature>
<evidence type="ECO:0000313" key="9">
    <source>
        <dbReference type="Proteomes" id="UP001470230"/>
    </source>
</evidence>
<dbReference type="Pfam" id="PF00648">
    <property type="entry name" value="Peptidase_C2"/>
    <property type="match status" value="1"/>
</dbReference>
<feature type="region of interest" description="Disordered" evidence="6">
    <location>
        <begin position="541"/>
        <end position="575"/>
    </location>
</feature>
<feature type="compositionally biased region" description="Basic residues" evidence="6">
    <location>
        <begin position="665"/>
        <end position="682"/>
    </location>
</feature>
<feature type="compositionally biased region" description="Basic residues" evidence="6">
    <location>
        <begin position="832"/>
        <end position="842"/>
    </location>
</feature>
<comment type="similarity">
    <text evidence="1">Belongs to the peptidase C2 family.</text>
</comment>
<feature type="compositionally biased region" description="Pro residues" evidence="6">
    <location>
        <begin position="546"/>
        <end position="559"/>
    </location>
</feature>
<dbReference type="PRINTS" id="PR00704">
    <property type="entry name" value="CALPAIN"/>
</dbReference>
<evidence type="ECO:0000313" key="8">
    <source>
        <dbReference type="EMBL" id="KAK8884804.1"/>
    </source>
</evidence>
<evidence type="ECO:0000256" key="3">
    <source>
        <dbReference type="ARBA" id="ARBA00022801"/>
    </source>
</evidence>
<feature type="active site" evidence="5">
    <location>
        <position position="266"/>
    </location>
</feature>